<reference evidence="6" key="3">
    <citation type="submission" date="2025-04" db="UniProtKB">
        <authorList>
            <consortium name="RefSeq"/>
        </authorList>
    </citation>
    <scope>IDENTIFICATION</scope>
    <source>
        <strain evidence="6">CBS 781.70</strain>
    </source>
</reference>
<dbReference type="PROSITE" id="PS00061">
    <property type="entry name" value="ADH_SHORT"/>
    <property type="match status" value="1"/>
</dbReference>
<organism evidence="4">
    <name type="scientific">Eremomyces bilateralis CBS 781.70</name>
    <dbReference type="NCBI Taxonomy" id="1392243"/>
    <lineage>
        <taxon>Eukaryota</taxon>
        <taxon>Fungi</taxon>
        <taxon>Dikarya</taxon>
        <taxon>Ascomycota</taxon>
        <taxon>Pezizomycotina</taxon>
        <taxon>Dothideomycetes</taxon>
        <taxon>Dothideomycetes incertae sedis</taxon>
        <taxon>Eremomycetales</taxon>
        <taxon>Eremomycetaceae</taxon>
        <taxon>Eremomyces</taxon>
    </lineage>
</organism>
<dbReference type="AlphaFoldDB" id="A0A6G1GCZ9"/>
<evidence type="ECO:0000256" key="1">
    <source>
        <dbReference type="ARBA" id="ARBA00006484"/>
    </source>
</evidence>
<name>A0A6G1GCZ9_9PEZI</name>
<keyword evidence="2" id="KW-0521">NADP</keyword>
<dbReference type="OrthoDB" id="5371740at2759"/>
<dbReference type="GO" id="GO:0016616">
    <property type="term" value="F:oxidoreductase activity, acting on the CH-OH group of donors, NAD or NADP as acceptor"/>
    <property type="evidence" value="ECO:0007669"/>
    <property type="project" value="TreeGrafter"/>
</dbReference>
<dbReference type="GO" id="GO:0005737">
    <property type="term" value="C:cytoplasm"/>
    <property type="evidence" value="ECO:0007669"/>
    <property type="project" value="TreeGrafter"/>
</dbReference>
<dbReference type="Pfam" id="PF00106">
    <property type="entry name" value="adh_short"/>
    <property type="match status" value="1"/>
</dbReference>
<proteinExistence type="inferred from homology"/>
<reference evidence="4 6" key="1">
    <citation type="submission" date="2020-01" db="EMBL/GenBank/DDBJ databases">
        <authorList>
            <consortium name="DOE Joint Genome Institute"/>
            <person name="Haridas S."/>
            <person name="Albert R."/>
            <person name="Binder M."/>
            <person name="Bloem J."/>
            <person name="Labutti K."/>
            <person name="Salamov A."/>
            <person name="Andreopoulos B."/>
            <person name="Baker S.E."/>
            <person name="Barry K."/>
            <person name="Bills G."/>
            <person name="Bluhm B.H."/>
            <person name="Cannon C."/>
            <person name="Castanera R."/>
            <person name="Culley D.E."/>
            <person name="Daum C."/>
            <person name="Ezra D."/>
            <person name="Gonzalez J.B."/>
            <person name="Henrissat B."/>
            <person name="Kuo A."/>
            <person name="Liang C."/>
            <person name="Lipzen A."/>
            <person name="Lutzoni F."/>
            <person name="Magnuson J."/>
            <person name="Mondo S."/>
            <person name="Nolan M."/>
            <person name="Ohm R."/>
            <person name="Pangilinan J."/>
            <person name="Park H.-J."/>
            <person name="Ramirez L."/>
            <person name="Alfaro M."/>
            <person name="Sun H."/>
            <person name="Tritt A."/>
            <person name="Yoshinaga Y."/>
            <person name="Zwiers L.-H."/>
            <person name="Turgeon B.G."/>
            <person name="Goodwin S.B."/>
            <person name="Spatafora J.W."/>
            <person name="Crous P.W."/>
            <person name="Grigoriev I.V."/>
        </authorList>
    </citation>
    <scope>NUCLEOTIDE SEQUENCE</scope>
    <source>
        <strain evidence="4 6">CBS 781.70</strain>
    </source>
</reference>
<dbReference type="SUPFAM" id="SSF51735">
    <property type="entry name" value="NAD(P)-binding Rossmann-fold domains"/>
    <property type="match status" value="1"/>
</dbReference>
<dbReference type="GeneID" id="54419370"/>
<dbReference type="PANTHER" id="PTHR44229:SF4">
    <property type="entry name" value="15-HYDROXYPROSTAGLANDIN DEHYDROGENASE [NAD(+)]"/>
    <property type="match status" value="1"/>
</dbReference>
<comment type="similarity">
    <text evidence="1">Belongs to the short-chain dehydrogenases/reductases (SDR) family.</text>
</comment>
<sequence>MAQQTSKRGVVDFNFSSPAVDFTKTVNTAGLKGQSALVTGGANGIGAGFATALAEAGAYVTIVDLHSDGEKYAKELASKGLHVQFIQADVRSWDAQLQAFKSAIEFHPTHSLDIVVTAAGLVGNSMDQWIKHNPTDSNADPHPPTTDVIDVNLTGSFYSIHLAVHYFARTIDAATSAESKQIVLVASLAGYAALPLLADYNGSKFGVRGMMKALRARPELLGEGKKRVRTNLIAPTYIRTKMIANHLGKLAEAGIPVGEVEDCVDGFLRVVTDEGVHGRAIAIAPNKGGSDMKDDLKHYDAGKGLKELIEGRLFGG</sequence>
<dbReference type="PANTHER" id="PTHR44229">
    <property type="entry name" value="15-HYDROXYPROSTAGLANDIN DEHYDROGENASE [NAD(+)]"/>
    <property type="match status" value="1"/>
</dbReference>
<dbReference type="Gene3D" id="3.40.50.720">
    <property type="entry name" value="NAD(P)-binding Rossmann-like Domain"/>
    <property type="match status" value="1"/>
</dbReference>
<evidence type="ECO:0000256" key="2">
    <source>
        <dbReference type="ARBA" id="ARBA00022857"/>
    </source>
</evidence>
<evidence type="ECO:0000256" key="3">
    <source>
        <dbReference type="ARBA" id="ARBA00023002"/>
    </source>
</evidence>
<evidence type="ECO:0000313" key="4">
    <source>
        <dbReference type="EMBL" id="KAF1815771.1"/>
    </source>
</evidence>
<reference evidence="6" key="2">
    <citation type="submission" date="2020-04" db="EMBL/GenBank/DDBJ databases">
        <authorList>
            <consortium name="NCBI Genome Project"/>
        </authorList>
    </citation>
    <scope>NUCLEOTIDE SEQUENCE</scope>
    <source>
        <strain evidence="6">CBS 781.70</strain>
    </source>
</reference>
<evidence type="ECO:0000313" key="5">
    <source>
        <dbReference type="Proteomes" id="UP000504638"/>
    </source>
</evidence>
<protein>
    <submittedName>
        <fullName evidence="4 6">NAD(P)-binding protein</fullName>
    </submittedName>
</protein>
<gene>
    <name evidence="4 6" type="ORF">P152DRAFT_455486</name>
</gene>
<keyword evidence="3" id="KW-0560">Oxidoreductase</keyword>
<dbReference type="InterPro" id="IPR020904">
    <property type="entry name" value="Sc_DH/Rdtase_CS"/>
</dbReference>
<dbReference type="EMBL" id="ML975151">
    <property type="protein sequence ID" value="KAF1815771.1"/>
    <property type="molecule type" value="Genomic_DNA"/>
</dbReference>
<dbReference type="InterPro" id="IPR036291">
    <property type="entry name" value="NAD(P)-bd_dom_sf"/>
</dbReference>
<evidence type="ECO:0000313" key="6">
    <source>
        <dbReference type="RefSeq" id="XP_033537402.1"/>
    </source>
</evidence>
<keyword evidence="5" id="KW-1185">Reference proteome</keyword>
<dbReference type="Proteomes" id="UP000504638">
    <property type="component" value="Unplaced"/>
</dbReference>
<accession>A0A6G1GCZ9</accession>
<dbReference type="RefSeq" id="XP_033537402.1">
    <property type="nucleotide sequence ID" value="XM_033678800.1"/>
</dbReference>
<dbReference type="InterPro" id="IPR002347">
    <property type="entry name" value="SDR_fam"/>
</dbReference>
<dbReference type="PRINTS" id="PR00081">
    <property type="entry name" value="GDHRDH"/>
</dbReference>